<name>A0A4D9EDG9_9SAUR</name>
<organism evidence="5 6">
    <name type="scientific">Platysternon megacephalum</name>
    <name type="common">big-headed turtle</name>
    <dbReference type="NCBI Taxonomy" id="55544"/>
    <lineage>
        <taxon>Eukaryota</taxon>
        <taxon>Metazoa</taxon>
        <taxon>Chordata</taxon>
        <taxon>Craniata</taxon>
        <taxon>Vertebrata</taxon>
        <taxon>Euteleostomi</taxon>
        <taxon>Archelosauria</taxon>
        <taxon>Testudinata</taxon>
        <taxon>Testudines</taxon>
        <taxon>Cryptodira</taxon>
        <taxon>Durocryptodira</taxon>
        <taxon>Testudinoidea</taxon>
        <taxon>Platysternidae</taxon>
        <taxon>Platysternon</taxon>
    </lineage>
</organism>
<evidence type="ECO:0000256" key="3">
    <source>
        <dbReference type="ARBA" id="ARBA00022525"/>
    </source>
</evidence>
<keyword evidence="3" id="KW-0964">Secreted</keyword>
<dbReference type="InterPro" id="IPR001894">
    <property type="entry name" value="Cathelicidin-like"/>
</dbReference>
<dbReference type="SUPFAM" id="SSF54403">
    <property type="entry name" value="Cystatin/monellin"/>
    <property type="match status" value="1"/>
</dbReference>
<accession>A0A4D9EDG9</accession>
<evidence type="ECO:0000256" key="1">
    <source>
        <dbReference type="ARBA" id="ARBA00004613"/>
    </source>
</evidence>
<sequence>MMSEHREDTSSKTIQPLKYSVKETVCLASEKRNVNQCEFKADGDENSQSTQEPNFLIKETVCLVSEKAVTEQCDFEEDGPTCVRRSRFGRFFKKVRKQLGRVLRNSRITLGGRMRF</sequence>
<dbReference type="InterPro" id="IPR046350">
    <property type="entry name" value="Cystatin_sf"/>
</dbReference>
<dbReference type="PANTHER" id="PTHR10206">
    <property type="entry name" value="CATHELICIDIN"/>
    <property type="match status" value="1"/>
</dbReference>
<dbReference type="Pfam" id="PF00666">
    <property type="entry name" value="Cathelicidins"/>
    <property type="match status" value="1"/>
</dbReference>
<reference evidence="5 6" key="2">
    <citation type="submission" date="2019-04" db="EMBL/GenBank/DDBJ databases">
        <title>The genome sequence of big-headed turtle.</title>
        <authorList>
            <person name="Gong S."/>
        </authorList>
    </citation>
    <scope>NUCLEOTIDE SEQUENCE [LARGE SCALE GENOMIC DNA]</scope>
    <source>
        <strain evidence="5">DO16091913</strain>
        <tissue evidence="5">Muscle</tissue>
    </source>
</reference>
<comment type="similarity">
    <text evidence="2">Belongs to the cathelicidin family.</text>
</comment>
<dbReference type="AlphaFoldDB" id="A0A4D9EDG9"/>
<proteinExistence type="inferred from homology"/>
<dbReference type="GO" id="GO:0006952">
    <property type="term" value="P:defense response"/>
    <property type="evidence" value="ECO:0007669"/>
    <property type="project" value="InterPro"/>
</dbReference>
<dbReference type="Proteomes" id="UP000297703">
    <property type="component" value="Unassembled WGS sequence"/>
</dbReference>
<protein>
    <submittedName>
        <fullName evidence="5">Tektin-3</fullName>
    </submittedName>
</protein>
<dbReference type="PANTHER" id="PTHR10206:SF0">
    <property type="entry name" value="CATHELICIDIN B1-RELATED"/>
    <property type="match status" value="1"/>
</dbReference>
<evidence type="ECO:0000313" key="6">
    <source>
        <dbReference type="Proteomes" id="UP000297703"/>
    </source>
</evidence>
<evidence type="ECO:0000313" key="5">
    <source>
        <dbReference type="EMBL" id="TFK05563.1"/>
    </source>
</evidence>
<comment type="caution">
    <text evidence="5">The sequence shown here is derived from an EMBL/GenBank/DDBJ whole genome shotgun (WGS) entry which is preliminary data.</text>
</comment>
<dbReference type="GO" id="GO:0005615">
    <property type="term" value="C:extracellular space"/>
    <property type="evidence" value="ECO:0007669"/>
    <property type="project" value="TreeGrafter"/>
</dbReference>
<keyword evidence="6" id="KW-1185">Reference proteome</keyword>
<reference evidence="5 6" key="1">
    <citation type="submission" date="2019-04" db="EMBL/GenBank/DDBJ databases">
        <title>Draft genome of the big-headed turtle Platysternon megacephalum.</title>
        <authorList>
            <person name="Gong S."/>
        </authorList>
    </citation>
    <scope>NUCLEOTIDE SEQUENCE [LARGE SCALE GENOMIC DNA]</scope>
    <source>
        <strain evidence="5">DO16091913</strain>
        <tissue evidence="5">Muscle</tissue>
    </source>
</reference>
<evidence type="ECO:0000256" key="4">
    <source>
        <dbReference type="ARBA" id="ARBA00023157"/>
    </source>
</evidence>
<dbReference type="OrthoDB" id="9930485at2759"/>
<evidence type="ECO:0000256" key="2">
    <source>
        <dbReference type="ARBA" id="ARBA00005320"/>
    </source>
</evidence>
<keyword evidence="4" id="KW-1015">Disulfide bond</keyword>
<dbReference type="Gene3D" id="3.10.450.10">
    <property type="match status" value="2"/>
</dbReference>
<gene>
    <name evidence="5" type="ORF">DR999_PMT11839</name>
</gene>
<dbReference type="EMBL" id="QXTE01000112">
    <property type="protein sequence ID" value="TFK05563.1"/>
    <property type="molecule type" value="Genomic_DNA"/>
</dbReference>
<comment type="subcellular location">
    <subcellularLocation>
        <location evidence="1">Secreted</location>
    </subcellularLocation>
</comment>